<name>A0A4U2YP42_9ACTN</name>
<gene>
    <name evidence="1" type="ORF">FC770_12565</name>
</gene>
<protein>
    <recommendedName>
        <fullName evidence="3">Tetratricopeptide repeat protein</fullName>
    </recommendedName>
</protein>
<dbReference type="RefSeq" id="WP_137066608.1">
    <property type="nucleotide sequence ID" value="NZ_CP040748.1"/>
</dbReference>
<dbReference type="Proteomes" id="UP000307808">
    <property type="component" value="Unassembled WGS sequence"/>
</dbReference>
<evidence type="ECO:0000313" key="2">
    <source>
        <dbReference type="Proteomes" id="UP000307808"/>
    </source>
</evidence>
<accession>A0A4U2YP42</accession>
<dbReference type="EMBL" id="SZPY01000003">
    <property type="protein sequence ID" value="TKI61601.1"/>
    <property type="molecule type" value="Genomic_DNA"/>
</dbReference>
<dbReference type="AlphaFoldDB" id="A0A4U2YP42"/>
<proteinExistence type="predicted"/>
<dbReference type="OrthoDB" id="9799122at2"/>
<dbReference type="InterPro" id="IPR011990">
    <property type="entry name" value="TPR-like_helical_dom_sf"/>
</dbReference>
<sequence length="115" mass="12751">MTAIRLLPRSPYDLWRWAEELFSTRDYLGAATTLESLLVHPEVDERDLAQVRELLVRAYYHSARLGKAAEAARAALAADPGNTYLLLLLGRSLERAGHAEDALPYLRMADATGVA</sequence>
<dbReference type="SUPFAM" id="SSF48452">
    <property type="entry name" value="TPR-like"/>
    <property type="match status" value="1"/>
</dbReference>
<organism evidence="1 2">
    <name type="scientific">Nocardioides jishulii</name>
    <dbReference type="NCBI Taxonomy" id="2575440"/>
    <lineage>
        <taxon>Bacteria</taxon>
        <taxon>Bacillati</taxon>
        <taxon>Actinomycetota</taxon>
        <taxon>Actinomycetes</taxon>
        <taxon>Propionibacteriales</taxon>
        <taxon>Nocardioidaceae</taxon>
        <taxon>Nocardioides</taxon>
    </lineage>
</organism>
<reference evidence="1 2" key="1">
    <citation type="submission" date="2019-04" db="EMBL/GenBank/DDBJ databases">
        <authorList>
            <person name="Dong K."/>
        </authorList>
    </citation>
    <scope>NUCLEOTIDE SEQUENCE [LARGE SCALE GENOMIC DNA]</scope>
    <source>
        <strain evidence="2">dk3543</strain>
    </source>
</reference>
<keyword evidence="2" id="KW-1185">Reference proteome</keyword>
<evidence type="ECO:0008006" key="3">
    <source>
        <dbReference type="Google" id="ProtNLM"/>
    </source>
</evidence>
<comment type="caution">
    <text evidence="1">The sequence shown here is derived from an EMBL/GenBank/DDBJ whole genome shotgun (WGS) entry which is preliminary data.</text>
</comment>
<evidence type="ECO:0000313" key="1">
    <source>
        <dbReference type="EMBL" id="TKI61601.1"/>
    </source>
</evidence>
<dbReference type="Gene3D" id="1.25.40.10">
    <property type="entry name" value="Tetratricopeptide repeat domain"/>
    <property type="match status" value="1"/>
</dbReference>